<protein>
    <submittedName>
        <fullName evidence="2">Helix-turn-helix protein</fullName>
    </submittedName>
</protein>
<dbReference type="PROSITE" id="PS50943">
    <property type="entry name" value="HTH_CROC1"/>
    <property type="match status" value="1"/>
</dbReference>
<gene>
    <name evidence="2" type="ORF">A8926_6408</name>
</gene>
<dbReference type="STRING" id="994479.GCA_000194155_07062"/>
<sequence length="292" mass="32279">MPTAIGSPRARALSAALRKAREDLGLSLRDLAKRVSLNYSYLSNLETGKRVPNVETTATIIGALRLSATDRERILALARNVSEPNWLTVGIPGIPHQLAGAWECERAASLITAWNPCVVPGLLQTTDYARSIAVASGLETHEVESRVMVKLSRREILTKRDPVTFKALVAETALREPIGDPTVMVDQLRDLLTIAERPNVAIRIVPQRVGWHPGLMGPFVLYDFADSPSVVHFEHYSSGAFDQNEDDVKAYRNAIKRLASFALSARDSNEFIARLIVDEWSENGERNSLDQV</sequence>
<comment type="caution">
    <text evidence="2">The sequence shown here is derived from an EMBL/GenBank/DDBJ whole genome shotgun (WGS) entry which is preliminary data.</text>
</comment>
<organism evidence="2 3">
    <name type="scientific">Saccharopolyspora spinosa</name>
    <dbReference type="NCBI Taxonomy" id="60894"/>
    <lineage>
        <taxon>Bacteria</taxon>
        <taxon>Bacillati</taxon>
        <taxon>Actinomycetota</taxon>
        <taxon>Actinomycetes</taxon>
        <taxon>Pseudonocardiales</taxon>
        <taxon>Pseudonocardiaceae</taxon>
        <taxon>Saccharopolyspora</taxon>
    </lineage>
</organism>
<dbReference type="InterPro" id="IPR001387">
    <property type="entry name" value="Cro/C1-type_HTH"/>
</dbReference>
<dbReference type="SMART" id="SM00530">
    <property type="entry name" value="HTH_XRE"/>
    <property type="match status" value="1"/>
</dbReference>
<dbReference type="RefSeq" id="WP_029536059.1">
    <property type="nucleotide sequence ID" value="NZ_CP061007.1"/>
</dbReference>
<dbReference type="Pfam" id="PF19054">
    <property type="entry name" value="DUF5753"/>
    <property type="match status" value="1"/>
</dbReference>
<evidence type="ECO:0000259" key="1">
    <source>
        <dbReference type="PROSITE" id="PS50943"/>
    </source>
</evidence>
<dbReference type="InterPro" id="IPR043917">
    <property type="entry name" value="DUF5753"/>
</dbReference>
<dbReference type="EMBL" id="PJNB01000001">
    <property type="protein sequence ID" value="PKW18336.1"/>
    <property type="molecule type" value="Genomic_DNA"/>
</dbReference>
<dbReference type="CDD" id="cd00093">
    <property type="entry name" value="HTH_XRE"/>
    <property type="match status" value="1"/>
</dbReference>
<proteinExistence type="predicted"/>
<keyword evidence="3" id="KW-1185">Reference proteome</keyword>
<dbReference type="Pfam" id="PF13560">
    <property type="entry name" value="HTH_31"/>
    <property type="match status" value="1"/>
</dbReference>
<dbReference type="AlphaFoldDB" id="A0A2N3Y5X4"/>
<evidence type="ECO:0000313" key="3">
    <source>
        <dbReference type="Proteomes" id="UP000233786"/>
    </source>
</evidence>
<feature type="domain" description="HTH cro/C1-type" evidence="1">
    <location>
        <begin position="17"/>
        <end position="71"/>
    </location>
</feature>
<evidence type="ECO:0000313" key="2">
    <source>
        <dbReference type="EMBL" id="PKW18336.1"/>
    </source>
</evidence>
<accession>A0A2N3Y5X4</accession>
<dbReference type="InterPro" id="IPR010982">
    <property type="entry name" value="Lambda_DNA-bd_dom_sf"/>
</dbReference>
<dbReference type="Gene3D" id="1.10.260.40">
    <property type="entry name" value="lambda repressor-like DNA-binding domains"/>
    <property type="match status" value="1"/>
</dbReference>
<dbReference type="Proteomes" id="UP000233786">
    <property type="component" value="Unassembled WGS sequence"/>
</dbReference>
<dbReference type="SUPFAM" id="SSF47413">
    <property type="entry name" value="lambda repressor-like DNA-binding domains"/>
    <property type="match status" value="1"/>
</dbReference>
<reference evidence="2" key="1">
    <citation type="submission" date="2017-12" db="EMBL/GenBank/DDBJ databases">
        <title>Sequencing the genomes of 1000 Actinobacteria strains.</title>
        <authorList>
            <person name="Klenk H.-P."/>
        </authorList>
    </citation>
    <scope>NUCLEOTIDE SEQUENCE [LARGE SCALE GENOMIC DNA]</scope>
    <source>
        <strain evidence="2">DSM 44228</strain>
    </source>
</reference>
<name>A0A2N3Y5X4_SACSN</name>
<dbReference type="OrthoDB" id="2991476at2"/>
<dbReference type="GO" id="GO:0003677">
    <property type="term" value="F:DNA binding"/>
    <property type="evidence" value="ECO:0007669"/>
    <property type="project" value="InterPro"/>
</dbReference>